<dbReference type="CDD" id="cd07302">
    <property type="entry name" value="CHD"/>
    <property type="match status" value="1"/>
</dbReference>
<evidence type="ECO:0000256" key="2">
    <source>
        <dbReference type="SAM" id="MobiDB-lite"/>
    </source>
</evidence>
<feature type="region of interest" description="Disordered" evidence="2">
    <location>
        <begin position="477"/>
        <end position="515"/>
    </location>
</feature>
<dbReference type="InterPro" id="IPR029787">
    <property type="entry name" value="Nucleotide_cyclase"/>
</dbReference>
<keyword evidence="5" id="KW-1185">Reference proteome</keyword>
<feature type="compositionally biased region" description="Polar residues" evidence="2">
    <location>
        <begin position="420"/>
        <end position="441"/>
    </location>
</feature>
<comment type="caution">
    <text evidence="4">The sequence shown here is derived from an EMBL/GenBank/DDBJ whole genome shotgun (WGS) entry which is preliminary data.</text>
</comment>
<dbReference type="EMBL" id="BMAT01010095">
    <property type="protein sequence ID" value="GFS20194.1"/>
    <property type="molecule type" value="Genomic_DNA"/>
</dbReference>
<evidence type="ECO:0000313" key="4">
    <source>
        <dbReference type="EMBL" id="GFS20194.1"/>
    </source>
</evidence>
<dbReference type="GO" id="GO:0038060">
    <property type="term" value="P:nitric oxide-cGMP-mediated signaling"/>
    <property type="evidence" value="ECO:0007669"/>
    <property type="project" value="TreeGrafter"/>
</dbReference>
<keyword evidence="1" id="KW-0456">Lyase</keyword>
<evidence type="ECO:0000256" key="1">
    <source>
        <dbReference type="ARBA" id="ARBA00023239"/>
    </source>
</evidence>
<evidence type="ECO:0000313" key="5">
    <source>
        <dbReference type="Proteomes" id="UP000762676"/>
    </source>
</evidence>
<feature type="compositionally biased region" description="Basic residues" evidence="2">
    <location>
        <begin position="505"/>
        <end position="515"/>
    </location>
</feature>
<dbReference type="GO" id="GO:0008074">
    <property type="term" value="C:guanylate cyclase complex, soluble"/>
    <property type="evidence" value="ECO:0007669"/>
    <property type="project" value="TreeGrafter"/>
</dbReference>
<dbReference type="SUPFAM" id="SSF55073">
    <property type="entry name" value="Nucleotide cyclase"/>
    <property type="match status" value="1"/>
</dbReference>
<dbReference type="GO" id="GO:0004383">
    <property type="term" value="F:guanylate cyclase activity"/>
    <property type="evidence" value="ECO:0007669"/>
    <property type="project" value="TreeGrafter"/>
</dbReference>
<proteinExistence type="predicted"/>
<feature type="region of interest" description="Disordered" evidence="2">
    <location>
        <begin position="401"/>
        <end position="441"/>
    </location>
</feature>
<dbReference type="PROSITE" id="PS50125">
    <property type="entry name" value="GUANYLATE_CYCLASE_2"/>
    <property type="match status" value="1"/>
</dbReference>
<sequence>MTSTHESFRPVQRWPKIAPYIHTSSCYPCQVETIGDAYMAVSGAPTITRFHALHMCDMALDMRESMSALVNPASNESMKIRIVAFDVISETALWTIESVLPYCDAMKIHISETTKRELEKYPYEVEERGSIQVKGKGTMKTYWLRGKRDIPESEMPQCPFLTIMQEEVKSRKAEETLDTSRASESMGSQAALHSYSPVSFKDMRMDAASPLGHAGSGAAAAAGLLGLDGNIIISSSINNTMEQNNSPKLGAVPSTPRKMPPRTCPFASGMMGKPPDASSASLSKDTAQNVTSSGSRVNGPSVENSSTPAVTPVKPSNPTDANTGMNSSSQTRRGLTSLDSGISITGPHSTQQEGEVGKDNQVPKVNVFRPNQAPAPTQNEIPTATIPCSHENAKLKDETQINHAQSGHSPPASHKPPSQFAHTSPHSVTNPSGFSAKNNDNNHICRNEEERIVEGQSKMSPTRNGNATEEIYNSILSDKNSKNGTHVIRKDEGLLSASGSSKSGSAKKSKMCNVL</sequence>
<feature type="region of interest" description="Disordered" evidence="2">
    <location>
        <begin position="240"/>
        <end position="361"/>
    </location>
</feature>
<dbReference type="Gene3D" id="3.30.70.1230">
    <property type="entry name" value="Nucleotide cyclase"/>
    <property type="match status" value="2"/>
</dbReference>
<dbReference type="Pfam" id="PF00211">
    <property type="entry name" value="Guanylate_cyc"/>
    <property type="match status" value="2"/>
</dbReference>
<gene>
    <name evidence="4" type="ORF">ElyMa_005051100</name>
</gene>
<dbReference type="PANTHER" id="PTHR45655:SF10">
    <property type="entry name" value="SOLUBLE GUANYLATE CYCLASE 88E"/>
    <property type="match status" value="1"/>
</dbReference>
<reference evidence="4 5" key="1">
    <citation type="journal article" date="2021" name="Elife">
        <title>Chloroplast acquisition without the gene transfer in kleptoplastic sea slugs, Plakobranchus ocellatus.</title>
        <authorList>
            <person name="Maeda T."/>
            <person name="Takahashi S."/>
            <person name="Yoshida T."/>
            <person name="Shimamura S."/>
            <person name="Takaki Y."/>
            <person name="Nagai Y."/>
            <person name="Toyoda A."/>
            <person name="Suzuki Y."/>
            <person name="Arimoto A."/>
            <person name="Ishii H."/>
            <person name="Satoh N."/>
            <person name="Nishiyama T."/>
            <person name="Hasebe M."/>
            <person name="Maruyama T."/>
            <person name="Minagawa J."/>
            <person name="Obokata J."/>
            <person name="Shigenobu S."/>
        </authorList>
    </citation>
    <scope>NUCLEOTIDE SEQUENCE [LARGE SCALE GENOMIC DNA]</scope>
</reference>
<accession>A0AAV4JBZ8</accession>
<dbReference type="GO" id="GO:0070482">
    <property type="term" value="P:response to oxygen levels"/>
    <property type="evidence" value="ECO:0007669"/>
    <property type="project" value="TreeGrafter"/>
</dbReference>
<dbReference type="PANTHER" id="PTHR45655">
    <property type="entry name" value="GUANYLATE CYCLASE SOLUBLE SUBUNIT BETA-2"/>
    <property type="match status" value="1"/>
</dbReference>
<name>A0AAV4JBZ8_9GAST</name>
<dbReference type="Proteomes" id="UP000762676">
    <property type="component" value="Unassembled WGS sequence"/>
</dbReference>
<organism evidence="4 5">
    <name type="scientific">Elysia marginata</name>
    <dbReference type="NCBI Taxonomy" id="1093978"/>
    <lineage>
        <taxon>Eukaryota</taxon>
        <taxon>Metazoa</taxon>
        <taxon>Spiralia</taxon>
        <taxon>Lophotrochozoa</taxon>
        <taxon>Mollusca</taxon>
        <taxon>Gastropoda</taxon>
        <taxon>Heterobranchia</taxon>
        <taxon>Euthyneura</taxon>
        <taxon>Panpulmonata</taxon>
        <taxon>Sacoglossa</taxon>
        <taxon>Placobranchoidea</taxon>
        <taxon>Plakobranchidae</taxon>
        <taxon>Elysia</taxon>
    </lineage>
</organism>
<protein>
    <submittedName>
        <fullName evidence="4">Soluble guanylate cyclase 88E</fullName>
    </submittedName>
</protein>
<dbReference type="InterPro" id="IPR001054">
    <property type="entry name" value="A/G_cyclase"/>
</dbReference>
<feature type="compositionally biased region" description="Polar residues" evidence="2">
    <location>
        <begin position="278"/>
        <end position="353"/>
    </location>
</feature>
<feature type="domain" description="Guanylate cyclase" evidence="3">
    <location>
        <begin position="30"/>
        <end position="82"/>
    </location>
</feature>
<evidence type="ECO:0000259" key="3">
    <source>
        <dbReference type="PROSITE" id="PS50125"/>
    </source>
</evidence>
<dbReference type="AlphaFoldDB" id="A0AAV4JBZ8"/>